<comment type="caution">
    <text evidence="1">The sequence shown here is derived from an EMBL/GenBank/DDBJ whole genome shotgun (WGS) entry which is preliminary data.</text>
</comment>
<gene>
    <name evidence="1" type="ORF">VKT23_016648</name>
</gene>
<protein>
    <submittedName>
        <fullName evidence="1">Uncharacterized protein</fullName>
    </submittedName>
</protein>
<evidence type="ECO:0000313" key="1">
    <source>
        <dbReference type="EMBL" id="KAK7441167.1"/>
    </source>
</evidence>
<organism evidence="1 2">
    <name type="scientific">Marasmiellus scandens</name>
    <dbReference type="NCBI Taxonomy" id="2682957"/>
    <lineage>
        <taxon>Eukaryota</taxon>
        <taxon>Fungi</taxon>
        <taxon>Dikarya</taxon>
        <taxon>Basidiomycota</taxon>
        <taxon>Agaricomycotina</taxon>
        <taxon>Agaricomycetes</taxon>
        <taxon>Agaricomycetidae</taxon>
        <taxon>Agaricales</taxon>
        <taxon>Marasmiineae</taxon>
        <taxon>Omphalotaceae</taxon>
        <taxon>Marasmiellus</taxon>
    </lineage>
</organism>
<reference evidence="1 2" key="1">
    <citation type="submission" date="2024-01" db="EMBL/GenBank/DDBJ databases">
        <title>A draft genome for the cacao thread blight pathogen Marasmiellus scandens.</title>
        <authorList>
            <person name="Baruah I.K."/>
            <person name="Leung J."/>
            <person name="Bukari Y."/>
            <person name="Amoako-Attah I."/>
            <person name="Meinhardt L.W."/>
            <person name="Bailey B.A."/>
            <person name="Cohen S.P."/>
        </authorList>
    </citation>
    <scope>NUCLEOTIDE SEQUENCE [LARGE SCALE GENOMIC DNA]</scope>
    <source>
        <strain evidence="1 2">GH-19</strain>
    </source>
</reference>
<evidence type="ECO:0000313" key="2">
    <source>
        <dbReference type="Proteomes" id="UP001498398"/>
    </source>
</evidence>
<dbReference type="Proteomes" id="UP001498398">
    <property type="component" value="Unassembled WGS sequence"/>
</dbReference>
<accession>A0ABR1IVR6</accession>
<proteinExistence type="predicted"/>
<dbReference type="EMBL" id="JBANRG010000064">
    <property type="protein sequence ID" value="KAK7441167.1"/>
    <property type="molecule type" value="Genomic_DNA"/>
</dbReference>
<keyword evidence="2" id="KW-1185">Reference proteome</keyword>
<name>A0ABR1IVR6_9AGAR</name>
<sequence length="252" mass="27515">MQYSQTLYGLILSIIPSVEQSLSLTPSLSSAARALQIIREYALSQEGEPKTVADKLEIVLGGNWSVEWTRLIDVAGLEPGDEDVQVALANVNARAKAFLPASILEEADRTINTPAERSNATSTSAHDFAVPGVVDGTISVISAFCVPSVNGFVYLEGNCDATWRRWLGQRSTVVQTWIEPVDCEEIGVLLDTPVPSIQPFSWVRVKRGCYRDDVGLALSTELRGGQRRFKVLLVPHIPTRSKDEAADAVKHL</sequence>